<evidence type="ECO:0000313" key="1">
    <source>
        <dbReference type="EMBL" id="PLZ89726.1"/>
    </source>
</evidence>
<proteinExistence type="predicted"/>
<protein>
    <submittedName>
        <fullName evidence="1">Uncharacterized protein</fullName>
    </submittedName>
</protein>
<reference evidence="1 2" key="1">
    <citation type="submission" date="2017-08" db="EMBL/GenBank/DDBJ databases">
        <title>Genomes of Fischerella (Mastigocladus) sp. strains.</title>
        <authorList>
            <person name="Miller S.R."/>
        </authorList>
    </citation>
    <scope>NUCLEOTIDE SEQUENCE [LARGE SCALE GENOMIC DNA]</scope>
    <source>
        <strain evidence="1 2">CCMEE 5323</strain>
    </source>
</reference>
<name>A0A2N6K305_FISMU</name>
<dbReference type="InterPro" id="IPR054053">
    <property type="entry name" value="DUF6887"/>
</dbReference>
<dbReference type="Pfam" id="PF21826">
    <property type="entry name" value="DUF6887"/>
    <property type="match status" value="1"/>
</dbReference>
<gene>
    <name evidence="1" type="ORF">CEN44_12440</name>
</gene>
<accession>A0A2N6K305</accession>
<keyword evidence="2" id="KW-1185">Reference proteome</keyword>
<evidence type="ECO:0000313" key="2">
    <source>
        <dbReference type="Proteomes" id="UP000235036"/>
    </source>
</evidence>
<dbReference type="Proteomes" id="UP000235036">
    <property type="component" value="Unassembled WGS sequence"/>
</dbReference>
<sequence length="65" mass="7753">MTKPDFSQMTKQELRAYVLAHRDDLEAFYAYVDRMKQQPGVIVTSMEQLEQLIREREDNQTSRTD</sequence>
<dbReference type="AlphaFoldDB" id="A0A2N6K305"/>
<comment type="caution">
    <text evidence="1">The sequence shown here is derived from an EMBL/GenBank/DDBJ whole genome shotgun (WGS) entry which is preliminary data.</text>
</comment>
<dbReference type="RefSeq" id="WP_016869064.1">
    <property type="nucleotide sequence ID" value="NZ_CAWNVR010000365.1"/>
</dbReference>
<organism evidence="1 2">
    <name type="scientific">Fischerella muscicola CCMEE 5323</name>
    <dbReference type="NCBI Taxonomy" id="2019572"/>
    <lineage>
        <taxon>Bacteria</taxon>
        <taxon>Bacillati</taxon>
        <taxon>Cyanobacteriota</taxon>
        <taxon>Cyanophyceae</taxon>
        <taxon>Nostocales</taxon>
        <taxon>Hapalosiphonaceae</taxon>
        <taxon>Fischerella</taxon>
    </lineage>
</organism>
<dbReference type="EMBL" id="NRQW01000266">
    <property type="protein sequence ID" value="PLZ89726.1"/>
    <property type="molecule type" value="Genomic_DNA"/>
</dbReference>